<dbReference type="PROSITE" id="PS51371">
    <property type="entry name" value="CBS"/>
    <property type="match status" value="2"/>
</dbReference>
<sequence>MSERPRIRTYMSRELITLTPEMEINRAMNLLIDNRISGAPVLDATGDLLGMLSQKDCFKAALHASYYREWGGSVADYMSSNPVSLDADLDLVEAAEVFLASSFRRFPVMSEGRLVGQISRSDLLRALAGNWQ</sequence>
<dbReference type="Proteomes" id="UP001320715">
    <property type="component" value="Unassembled WGS sequence"/>
</dbReference>
<keyword evidence="5" id="KW-1185">Reference proteome</keyword>
<comment type="caution">
    <text evidence="4">The sequence shown here is derived from an EMBL/GenBank/DDBJ whole genome shotgun (WGS) entry which is preliminary data.</text>
</comment>
<dbReference type="PANTHER" id="PTHR43080">
    <property type="entry name" value="CBS DOMAIN-CONTAINING PROTEIN CBSX3, MITOCHONDRIAL"/>
    <property type="match status" value="1"/>
</dbReference>
<proteinExistence type="predicted"/>
<dbReference type="SMART" id="SM00116">
    <property type="entry name" value="CBS"/>
    <property type="match status" value="2"/>
</dbReference>
<feature type="domain" description="CBS" evidence="3">
    <location>
        <begin position="11"/>
        <end position="69"/>
    </location>
</feature>
<feature type="domain" description="CBS" evidence="3">
    <location>
        <begin position="78"/>
        <end position="132"/>
    </location>
</feature>
<accession>A0ABT1CKF1</accession>
<organism evidence="4 5">
    <name type="scientific">Hoeflea alexandrii</name>
    <dbReference type="NCBI Taxonomy" id="288436"/>
    <lineage>
        <taxon>Bacteria</taxon>
        <taxon>Pseudomonadati</taxon>
        <taxon>Pseudomonadota</taxon>
        <taxon>Alphaproteobacteria</taxon>
        <taxon>Hyphomicrobiales</taxon>
        <taxon>Rhizobiaceae</taxon>
        <taxon>Hoeflea</taxon>
    </lineage>
</organism>
<protein>
    <submittedName>
        <fullName evidence="4">CBS domain-containing protein</fullName>
    </submittedName>
</protein>
<dbReference type="RefSeq" id="WP_252914245.1">
    <property type="nucleotide sequence ID" value="NZ_CP159480.1"/>
</dbReference>
<gene>
    <name evidence="4" type="ORF">GTW23_00715</name>
</gene>
<name>A0ABT1CKF1_9HYPH</name>
<dbReference type="InterPro" id="IPR046342">
    <property type="entry name" value="CBS_dom_sf"/>
</dbReference>
<dbReference type="Pfam" id="PF00571">
    <property type="entry name" value="CBS"/>
    <property type="match status" value="2"/>
</dbReference>
<dbReference type="CDD" id="cd04629">
    <property type="entry name" value="CBS_pair_bac"/>
    <property type="match status" value="1"/>
</dbReference>
<dbReference type="InterPro" id="IPR000644">
    <property type="entry name" value="CBS_dom"/>
</dbReference>
<evidence type="ECO:0000256" key="1">
    <source>
        <dbReference type="ARBA" id="ARBA00023122"/>
    </source>
</evidence>
<dbReference type="InterPro" id="IPR044729">
    <property type="entry name" value="CBS_bac"/>
</dbReference>
<evidence type="ECO:0000313" key="4">
    <source>
        <dbReference type="EMBL" id="MCO6406679.1"/>
    </source>
</evidence>
<keyword evidence="1 2" id="KW-0129">CBS domain</keyword>
<evidence type="ECO:0000313" key="5">
    <source>
        <dbReference type="Proteomes" id="UP001320715"/>
    </source>
</evidence>
<evidence type="ECO:0000256" key="2">
    <source>
        <dbReference type="PROSITE-ProRule" id="PRU00703"/>
    </source>
</evidence>
<dbReference type="Gene3D" id="3.10.580.10">
    <property type="entry name" value="CBS-domain"/>
    <property type="match status" value="1"/>
</dbReference>
<dbReference type="EMBL" id="JAAAML010000001">
    <property type="protein sequence ID" value="MCO6406679.1"/>
    <property type="molecule type" value="Genomic_DNA"/>
</dbReference>
<reference evidence="4 5" key="1">
    <citation type="submission" date="2020-01" db="EMBL/GenBank/DDBJ databases">
        <title>Genomes of bacteria type strains.</title>
        <authorList>
            <person name="Chen J."/>
            <person name="Zhu S."/>
            <person name="Yang J."/>
        </authorList>
    </citation>
    <scope>NUCLEOTIDE SEQUENCE [LARGE SCALE GENOMIC DNA]</scope>
    <source>
        <strain evidence="4 5">DSM 16655</strain>
    </source>
</reference>
<dbReference type="InterPro" id="IPR051257">
    <property type="entry name" value="Diverse_CBS-Domain"/>
</dbReference>
<evidence type="ECO:0000259" key="3">
    <source>
        <dbReference type="PROSITE" id="PS51371"/>
    </source>
</evidence>
<dbReference type="SUPFAM" id="SSF54631">
    <property type="entry name" value="CBS-domain pair"/>
    <property type="match status" value="1"/>
</dbReference>
<dbReference type="PANTHER" id="PTHR43080:SF26">
    <property type="entry name" value="REGULATORY PROTEIN"/>
    <property type="match status" value="1"/>
</dbReference>